<dbReference type="SUPFAM" id="SSF63411">
    <property type="entry name" value="LuxS/MPP-like metallohydrolase"/>
    <property type="match status" value="2"/>
</dbReference>
<evidence type="ECO:0000259" key="5">
    <source>
        <dbReference type="Pfam" id="PF05193"/>
    </source>
</evidence>
<feature type="domain" description="Peptidase M16 C-terminal" evidence="5">
    <location>
        <begin position="174"/>
        <end position="345"/>
    </location>
</feature>
<evidence type="ECO:0000256" key="2">
    <source>
        <dbReference type="ARBA" id="ARBA00007261"/>
    </source>
</evidence>
<dbReference type="PROSITE" id="PS00143">
    <property type="entry name" value="INSULINASE"/>
    <property type="match status" value="1"/>
</dbReference>
<evidence type="ECO:0000256" key="1">
    <source>
        <dbReference type="ARBA" id="ARBA00001947"/>
    </source>
</evidence>
<evidence type="ECO:0000313" key="7">
    <source>
        <dbReference type="Proteomes" id="UP001303946"/>
    </source>
</evidence>
<sequence length="426" mass="46520">MIPSTAPTPALHTLANGLRIVAIPMPWRQTVSLSVFVRTGSLHETRLQNGISHVVEHMAFKGTQSRDCQRINLDAERLGAEVNAHTDKDHTAFHIEGLPGDLPTFVAQIADIVRHSTFPADELERERQVIQHEFTEFEEDPVNIAFDLFDKACYGDQHPAGRPVIGNRANIKRFTRDDLLAYVQQQYTACNTIVAAAGPVDEAALVAATECAFGDMPRGEPNTVPTPEWHGGVKLRRLSGSAQCQIVLGFAAPPLADDAHLADVLAAALLGEGMSSPLLDEIRERRGLAYQVGCSADVYPLASQFVIDGATEPAQAEAFITEVARLLRQHAEHIDDDGLARARNQISVRALRALEQPAKRMEVAAQELFTFGRLREPGEWLARLQAVEATQVQRVFQRMLASRAAVGLAGSVPAKLKERAAGLYSV</sequence>
<dbReference type="InterPro" id="IPR001431">
    <property type="entry name" value="Pept_M16_Zn_BS"/>
</dbReference>
<dbReference type="InterPro" id="IPR011249">
    <property type="entry name" value="Metalloenz_LuxS/M16"/>
</dbReference>
<comment type="similarity">
    <text evidence="2 3">Belongs to the peptidase M16 family.</text>
</comment>
<name>A0ABZ0CRY8_9BURK</name>
<accession>A0ABZ0CRY8</accession>
<feature type="domain" description="Peptidase M16 N-terminal" evidence="4">
    <location>
        <begin position="24"/>
        <end position="158"/>
    </location>
</feature>
<protein>
    <submittedName>
        <fullName evidence="6">Pitrilysin family protein</fullName>
    </submittedName>
</protein>
<dbReference type="Gene3D" id="3.30.830.10">
    <property type="entry name" value="Metalloenzyme, LuxS/M16 peptidase-like"/>
    <property type="match status" value="2"/>
</dbReference>
<dbReference type="EMBL" id="CP136336">
    <property type="protein sequence ID" value="WOB07742.1"/>
    <property type="molecule type" value="Genomic_DNA"/>
</dbReference>
<proteinExistence type="inferred from homology"/>
<dbReference type="PANTHER" id="PTHR11851">
    <property type="entry name" value="METALLOPROTEASE"/>
    <property type="match status" value="1"/>
</dbReference>
<evidence type="ECO:0000313" key="6">
    <source>
        <dbReference type="EMBL" id="WOB07742.1"/>
    </source>
</evidence>
<dbReference type="Pfam" id="PF05193">
    <property type="entry name" value="Peptidase_M16_C"/>
    <property type="match status" value="1"/>
</dbReference>
<dbReference type="Pfam" id="PF00675">
    <property type="entry name" value="Peptidase_M16"/>
    <property type="match status" value="1"/>
</dbReference>
<evidence type="ECO:0000256" key="3">
    <source>
        <dbReference type="RuleBase" id="RU004447"/>
    </source>
</evidence>
<dbReference type="InterPro" id="IPR007863">
    <property type="entry name" value="Peptidase_M16_C"/>
</dbReference>
<gene>
    <name evidence="6" type="ORF">RXV79_22895</name>
</gene>
<dbReference type="PANTHER" id="PTHR11851:SF49">
    <property type="entry name" value="MITOCHONDRIAL-PROCESSING PEPTIDASE SUBUNIT ALPHA"/>
    <property type="match status" value="1"/>
</dbReference>
<comment type="cofactor">
    <cofactor evidence="1">
        <name>Zn(2+)</name>
        <dbReference type="ChEBI" id="CHEBI:29105"/>
    </cofactor>
</comment>
<dbReference type="Proteomes" id="UP001303946">
    <property type="component" value="Chromosome"/>
</dbReference>
<reference evidence="6 7" key="1">
    <citation type="submission" date="2023-10" db="EMBL/GenBank/DDBJ databases">
        <title>Bacteria for the degradation of biodegradable plastic PBAT(Polybutylene adipate terephthalate).</title>
        <authorList>
            <person name="Weon H.-Y."/>
            <person name="Yeon J."/>
        </authorList>
    </citation>
    <scope>NUCLEOTIDE SEQUENCE [LARGE SCALE GENOMIC DNA]</scope>
    <source>
        <strain evidence="6 7">SBD 7-3</strain>
    </source>
</reference>
<dbReference type="InterPro" id="IPR011765">
    <property type="entry name" value="Pept_M16_N"/>
</dbReference>
<organism evidence="6 7">
    <name type="scientific">Piscinibacter gummiphilus</name>
    <dbReference type="NCBI Taxonomy" id="946333"/>
    <lineage>
        <taxon>Bacteria</taxon>
        <taxon>Pseudomonadati</taxon>
        <taxon>Pseudomonadota</taxon>
        <taxon>Betaproteobacteria</taxon>
        <taxon>Burkholderiales</taxon>
        <taxon>Sphaerotilaceae</taxon>
        <taxon>Piscinibacter</taxon>
    </lineage>
</organism>
<evidence type="ECO:0000259" key="4">
    <source>
        <dbReference type="Pfam" id="PF00675"/>
    </source>
</evidence>
<dbReference type="InterPro" id="IPR050361">
    <property type="entry name" value="MPP/UQCRC_Complex"/>
</dbReference>
<keyword evidence="7" id="KW-1185">Reference proteome</keyword>
<dbReference type="RefSeq" id="WP_316700397.1">
    <property type="nucleotide sequence ID" value="NZ_CP136336.1"/>
</dbReference>